<evidence type="ECO:0000313" key="3">
    <source>
        <dbReference type="Proteomes" id="UP000554520"/>
    </source>
</evidence>
<evidence type="ECO:0000256" key="1">
    <source>
        <dbReference type="SAM" id="Phobius"/>
    </source>
</evidence>
<reference evidence="2 3" key="1">
    <citation type="submission" date="2020-08" db="EMBL/GenBank/DDBJ databases">
        <title>Genomic Encyclopedia of Type Strains, Phase III (KMG-III): the genomes of soil and plant-associated and newly described type strains.</title>
        <authorList>
            <person name="Whitman W."/>
        </authorList>
    </citation>
    <scope>NUCLEOTIDE SEQUENCE [LARGE SCALE GENOMIC DNA]</scope>
    <source>
        <strain evidence="2 3">CECT 7015</strain>
    </source>
</reference>
<comment type="caution">
    <text evidence="2">The sequence shown here is derived from an EMBL/GenBank/DDBJ whole genome shotgun (WGS) entry which is preliminary data.</text>
</comment>
<name>A0A839U2E2_9HYPH</name>
<gene>
    <name evidence="2" type="ORF">FHS21_001199</name>
</gene>
<organism evidence="2 3">
    <name type="scientific">Phyllobacterium trifolii</name>
    <dbReference type="NCBI Taxonomy" id="300193"/>
    <lineage>
        <taxon>Bacteria</taxon>
        <taxon>Pseudomonadati</taxon>
        <taxon>Pseudomonadota</taxon>
        <taxon>Alphaproteobacteria</taxon>
        <taxon>Hyphomicrobiales</taxon>
        <taxon>Phyllobacteriaceae</taxon>
        <taxon>Phyllobacterium</taxon>
    </lineage>
</organism>
<sequence length="54" mass="5780">MVTLTDKQKRAQRSRSLALALALAAFVVVVYVGTWAKIGANHSSQTAPVTRPAQ</sequence>
<feature type="transmembrane region" description="Helical" evidence="1">
    <location>
        <begin position="17"/>
        <end position="36"/>
    </location>
</feature>
<proteinExistence type="predicted"/>
<dbReference type="AlphaFoldDB" id="A0A839U2E2"/>
<dbReference type="Proteomes" id="UP000554520">
    <property type="component" value="Unassembled WGS sequence"/>
</dbReference>
<protein>
    <submittedName>
        <fullName evidence="2">Uncharacterized protein</fullName>
    </submittedName>
</protein>
<accession>A0A839U2E2</accession>
<keyword evidence="3" id="KW-1185">Reference proteome</keyword>
<keyword evidence="1" id="KW-0812">Transmembrane</keyword>
<dbReference type="EMBL" id="JACHXN010000003">
    <property type="protein sequence ID" value="MBB3144798.1"/>
    <property type="molecule type" value="Genomic_DNA"/>
</dbReference>
<keyword evidence="1" id="KW-1133">Transmembrane helix</keyword>
<evidence type="ECO:0000313" key="2">
    <source>
        <dbReference type="EMBL" id="MBB3144798.1"/>
    </source>
</evidence>
<keyword evidence="1" id="KW-0472">Membrane</keyword>